<evidence type="ECO:0000313" key="3">
    <source>
        <dbReference type="Proteomes" id="UP000637769"/>
    </source>
</evidence>
<protein>
    <recommendedName>
        <fullName evidence="4">DUF2939 domain-containing protein</fullName>
    </recommendedName>
</protein>
<dbReference type="Pfam" id="PF11159">
    <property type="entry name" value="DUF2939"/>
    <property type="match status" value="1"/>
</dbReference>
<dbReference type="RefSeq" id="WP_188427522.1">
    <property type="nucleotide sequence ID" value="NZ_BMCH01000010.1"/>
</dbReference>
<dbReference type="Proteomes" id="UP000637769">
    <property type="component" value="Unassembled WGS sequence"/>
</dbReference>
<name>A0ABQ1MJF2_9PROT</name>
<reference evidence="3" key="1">
    <citation type="journal article" date="2019" name="Int. J. Syst. Evol. Microbiol.">
        <title>The Global Catalogue of Microorganisms (GCM) 10K type strain sequencing project: providing services to taxonomists for standard genome sequencing and annotation.</title>
        <authorList>
            <consortium name="The Broad Institute Genomics Platform"/>
            <consortium name="The Broad Institute Genome Sequencing Center for Infectious Disease"/>
            <person name="Wu L."/>
            <person name="Ma J."/>
        </authorList>
    </citation>
    <scope>NUCLEOTIDE SEQUENCE [LARGE SCALE GENOMIC DNA]</scope>
    <source>
        <strain evidence="3">CCM 7132</strain>
    </source>
</reference>
<keyword evidence="1" id="KW-1133">Transmembrane helix</keyword>
<keyword evidence="1" id="KW-0812">Transmembrane</keyword>
<gene>
    <name evidence="2" type="ORF">GCM10007207_28730</name>
</gene>
<accession>A0ABQ1MJF2</accession>
<evidence type="ECO:0008006" key="4">
    <source>
        <dbReference type="Google" id="ProtNLM"/>
    </source>
</evidence>
<evidence type="ECO:0000313" key="2">
    <source>
        <dbReference type="EMBL" id="GGC41680.1"/>
    </source>
</evidence>
<keyword evidence="3" id="KW-1185">Reference proteome</keyword>
<evidence type="ECO:0000256" key="1">
    <source>
        <dbReference type="SAM" id="Phobius"/>
    </source>
</evidence>
<keyword evidence="1" id="KW-0472">Membrane</keyword>
<feature type="transmembrane region" description="Helical" evidence="1">
    <location>
        <begin position="29"/>
        <end position="49"/>
    </location>
</feature>
<dbReference type="EMBL" id="BMCH01000010">
    <property type="protein sequence ID" value="GGC41680.1"/>
    <property type="molecule type" value="Genomic_DNA"/>
</dbReference>
<organism evidence="2 3">
    <name type="scientific">Asaia siamensis</name>
    <dbReference type="NCBI Taxonomy" id="110479"/>
    <lineage>
        <taxon>Bacteria</taxon>
        <taxon>Pseudomonadati</taxon>
        <taxon>Pseudomonadota</taxon>
        <taxon>Alphaproteobacteria</taxon>
        <taxon>Acetobacterales</taxon>
        <taxon>Acetobacteraceae</taxon>
        <taxon>Asaia</taxon>
    </lineage>
</organism>
<dbReference type="InterPro" id="IPR021330">
    <property type="entry name" value="DUF2939"/>
</dbReference>
<sequence>MRDPAGVPYEVAAFSERLTWPSFKRMPHIMGALFVALACIYALSPYLALWSLSSALRSHDTITLSQHIDWSALSTNLKAEAIDALIGPPPAADDLPDFGSSFASNAVSHAIDTRLTPELLMTMASQMVDTPRAAPVSSLRQLYARLSAHFVSPLRFEAGLVTAPGQRPTIVHMKFEQWRWKITGFDIPKAI</sequence>
<comment type="caution">
    <text evidence="2">The sequence shown here is derived from an EMBL/GenBank/DDBJ whole genome shotgun (WGS) entry which is preliminary data.</text>
</comment>
<proteinExistence type="predicted"/>